<dbReference type="Proteomes" id="UP001631969">
    <property type="component" value="Unassembled WGS sequence"/>
</dbReference>
<protein>
    <submittedName>
        <fullName evidence="1">Glycosyltransferase family 39 protein</fullName>
        <ecNumber evidence="1">2.4.-.-</ecNumber>
    </submittedName>
</protein>
<name>A0ACC7NZC2_9BACL</name>
<comment type="caution">
    <text evidence="1">The sequence shown here is derived from an EMBL/GenBank/DDBJ whole genome shotgun (WGS) entry which is preliminary data.</text>
</comment>
<gene>
    <name evidence="1" type="ORF">ACI1P1_08875</name>
</gene>
<accession>A0ACC7NZC2</accession>
<keyword evidence="1" id="KW-0808">Transferase</keyword>
<dbReference type="EC" id="2.4.-.-" evidence="1"/>
<proteinExistence type="predicted"/>
<evidence type="ECO:0000313" key="1">
    <source>
        <dbReference type="EMBL" id="MFM9328397.1"/>
    </source>
</evidence>
<keyword evidence="1" id="KW-0328">Glycosyltransferase</keyword>
<dbReference type="EMBL" id="JBJURJ010000005">
    <property type="protein sequence ID" value="MFM9328397.1"/>
    <property type="molecule type" value="Genomic_DNA"/>
</dbReference>
<reference evidence="1" key="1">
    <citation type="submission" date="2024-12" db="EMBL/GenBank/DDBJ databases">
        <authorList>
            <person name="Wu N."/>
        </authorList>
    </citation>
    <scope>NUCLEOTIDE SEQUENCE</scope>
    <source>
        <strain evidence="1">P15</strain>
    </source>
</reference>
<organism evidence="1 2">
    <name type="scientific">Paenibacillus mesotrionivorans</name>
    <dbReference type="NCBI Taxonomy" id="3160968"/>
    <lineage>
        <taxon>Bacteria</taxon>
        <taxon>Bacillati</taxon>
        <taxon>Bacillota</taxon>
        <taxon>Bacilli</taxon>
        <taxon>Bacillales</taxon>
        <taxon>Paenibacillaceae</taxon>
        <taxon>Paenibacillus</taxon>
    </lineage>
</organism>
<sequence>MKSWLGKLGICSLLGLFLWAGVGFAAEGLLHNSGFEEGASSWETDVWNSGDSYSRFTVTDSPVHSGSKAAYIESTRENDAKWVQKVEVKPKTLYKLSGWIRAEGATSGFKGANLSVLGSMDMSADLLDTGGEFLFVELYGRTGDKQKEMKVAARLGGYGSLNKGKAWFDDIKLEEVDTAPAGVTVGSFSEAKTSTGSDGKPAAATTGTPFKLMGYALAFFMLYGIAYINLFRKDRLERFSPTQAQLWLFGLLSAGLVWRLVLAKSQGYVSDMNTFKAWASHAASGGLTHFYDTDMFVDYPPGYIYVLYVLGKIQSFYNLAMDSLPLLILMKLPAMLADLATAGLFYRMAVKKLGQGAAFGIALLYVFNPAVLVNSANWGQVDSFFTLFLLLTLNAVRDKKAIRAGILFALAVLIKPQALIFTPVLLFFFWQTKSWKVLLQSAASGLAVFLAGILPFSLSMKPAWIFHLYKETLMSYPFASLNAFNLYALTLGNWKPLGDTFILFSYGTWGTLFIFVAVGLALYYFLKGKHHTEGLPYFIGLVLISTMFLFGSKMHERYWFPAVALLLAAFIYVKDRRLLLSFVGLSVCHYLNVAYVLNLSWDGATPAKTDGVMLLVSFASLTLFGYLLKIGYDVFVKGQVRPVYDPKLEHALRDTALANSIEGTKPSKGLPENLRLGMTRRDWQLMLGLTAVYAAVSFYNLGSLKAPETVWEPAVSGESFYVDFGSVKHIERVNSYAEIGEGKLKIEFAKETPEAWANPQTVDVTYTKFFTWSVLKTDVEARYAKFTVETGGISLSELAFFEKDGERPLAVASIHTDGMTPPVRGSISLLFDEPEDSPYHPTYMDGSYFDEIYHPRTAYEHIHNIKPYENTHPPLGKLIIAIGIKLFGMNPFGWRIMGNLFGIAMVPIMYVFGKRLFRSTHLAFMAAFLFTFDFMHFAQTRIATIDTYGVFFIMLMFYFMYKYMTMSFYRVPLRKTLLPLFLSGLFFGIGAASKWIVLYGGAGLAVLFFASLYGRFREYQAAGDALQAEGQPEGRSGGGRRKNALLWITDADQTGRGDNDPALQRIALERVRRLFWPSLIKTVLWCIPFFVIIPGIIYSASFIPYMTVPGEGFSLDHLIQYQKDMWDYHSKLVATHGFASPWWEWPFIVKPIWFYSGQSLLPAGQVSSIVSMGNPLVWWLGLVAVIIVTVLAIRRREKGMIVILTAFCSQYLPWMLVTRLTFIYHYFAMVPFIVLCLVYVFKILNEEFGMRRWVNWLYMGTALLLFILFYPVLSGMVVDKSYVANVLRWFGTWYFYSN</sequence>
<keyword evidence="2" id="KW-1185">Reference proteome</keyword>
<evidence type="ECO:0000313" key="2">
    <source>
        <dbReference type="Proteomes" id="UP001631969"/>
    </source>
</evidence>